<gene>
    <name evidence="1" type="ORF">IAC96_06015</name>
</gene>
<dbReference type="AlphaFoldDB" id="A0A9D1EE43"/>
<evidence type="ECO:0000313" key="1">
    <source>
        <dbReference type="EMBL" id="HIR88490.1"/>
    </source>
</evidence>
<dbReference type="SUPFAM" id="SSF48452">
    <property type="entry name" value="TPR-like"/>
    <property type="match status" value="1"/>
</dbReference>
<comment type="caution">
    <text evidence="1">The sequence shown here is derived from an EMBL/GenBank/DDBJ whole genome shotgun (WGS) entry which is preliminary data.</text>
</comment>
<dbReference type="Proteomes" id="UP000824201">
    <property type="component" value="Unassembled WGS sequence"/>
</dbReference>
<name>A0A9D1EE43_9FIRM</name>
<evidence type="ECO:0008006" key="3">
    <source>
        <dbReference type="Google" id="ProtNLM"/>
    </source>
</evidence>
<organism evidence="1 2">
    <name type="scientific">Candidatus Fimimorpha faecalis</name>
    <dbReference type="NCBI Taxonomy" id="2840824"/>
    <lineage>
        <taxon>Bacteria</taxon>
        <taxon>Bacillati</taxon>
        <taxon>Bacillota</taxon>
        <taxon>Clostridia</taxon>
        <taxon>Eubacteriales</taxon>
        <taxon>Candidatus Fimimorpha</taxon>
    </lineage>
</organism>
<dbReference type="InterPro" id="IPR011990">
    <property type="entry name" value="TPR-like_helical_dom_sf"/>
</dbReference>
<reference evidence="1" key="1">
    <citation type="submission" date="2020-10" db="EMBL/GenBank/DDBJ databases">
        <authorList>
            <person name="Gilroy R."/>
        </authorList>
    </citation>
    <scope>NUCLEOTIDE SEQUENCE</scope>
    <source>
        <strain evidence="1">ChiW13-3771</strain>
    </source>
</reference>
<accession>A0A9D1EE43</accession>
<dbReference type="EMBL" id="DVHN01000067">
    <property type="protein sequence ID" value="HIR88490.1"/>
    <property type="molecule type" value="Genomic_DNA"/>
</dbReference>
<dbReference type="Gene3D" id="1.25.40.10">
    <property type="entry name" value="Tetratricopeptide repeat domain"/>
    <property type="match status" value="2"/>
</dbReference>
<sequence length="633" mass="76326">MKKMICGEEEKKNLYREDLKALIEYKRGENGDRLKDIVKGVCQINILYKLGKGQYIDDKIVVDRILKRVGLDPGEVEMIILKRDAQRFIQREKIYEAYNQEQYEEAEQLIQQYEEATINEHVIHQQFIGKMRVLIIMQRKGNINLEISMLREIISYTIPEFENKPLKQLCLAPEEMELLTLLAACYRRRNQLERAKHILKQIVDYTKERKISPNLTAMYMPYVYLELSKIYERKEQYEDARYYAITGINILYCNAKLFHLVELQDQYIKLEQQAQKRQTLSYGRRKRLEQIQIERMTIVDLYQECNLNPYMTYSLERYRNCYVFNELLERQRKFWRISKREFCEDVCTSQSFQKMELEGSCPVKTFFKWMEKLKLPQTYYITQLHGANIDHIRKKARIDQYIRRNQYKKAEVLFKQLEKEFKEKKLIEYCPENKQYFLRMKTILERELHEISLQQDKEQLEKAIHYTIPEYPSKRLEKRPLLRQEVRILNNLATGYAKQKDYKKALFIWESIIESYKDSKLYKYIEYGGYNIVAVNYISITGSIGEYEKSTKQTYENIYSFLKQGTLERIVSCCYNIAWNGEQKMLQQGGKIRRDTIHEKKLRQAETVAKILNDTFYIEFLKEHIEAFLEKVE</sequence>
<reference evidence="1" key="2">
    <citation type="journal article" date="2021" name="PeerJ">
        <title>Extensive microbial diversity within the chicken gut microbiome revealed by metagenomics and culture.</title>
        <authorList>
            <person name="Gilroy R."/>
            <person name="Ravi A."/>
            <person name="Getino M."/>
            <person name="Pursley I."/>
            <person name="Horton D.L."/>
            <person name="Alikhan N.F."/>
            <person name="Baker D."/>
            <person name="Gharbi K."/>
            <person name="Hall N."/>
            <person name="Watson M."/>
            <person name="Adriaenssens E.M."/>
            <person name="Foster-Nyarko E."/>
            <person name="Jarju S."/>
            <person name="Secka A."/>
            <person name="Antonio M."/>
            <person name="Oren A."/>
            <person name="Chaudhuri R.R."/>
            <person name="La Ragione R."/>
            <person name="Hildebrand F."/>
            <person name="Pallen M.J."/>
        </authorList>
    </citation>
    <scope>NUCLEOTIDE SEQUENCE</scope>
    <source>
        <strain evidence="1">ChiW13-3771</strain>
    </source>
</reference>
<protein>
    <recommendedName>
        <fullName evidence="3">Tetratricopeptide repeat protein</fullName>
    </recommendedName>
</protein>
<evidence type="ECO:0000313" key="2">
    <source>
        <dbReference type="Proteomes" id="UP000824201"/>
    </source>
</evidence>
<proteinExistence type="predicted"/>